<evidence type="ECO:0000256" key="3">
    <source>
        <dbReference type="SAM" id="SignalP"/>
    </source>
</evidence>
<dbReference type="GO" id="GO:0010411">
    <property type="term" value="P:xyloglucan metabolic process"/>
    <property type="evidence" value="ECO:0007669"/>
    <property type="project" value="TreeGrafter"/>
</dbReference>
<feature type="domain" description="Sortilin N-terminal" evidence="4">
    <location>
        <begin position="127"/>
        <end position="253"/>
    </location>
</feature>
<keyword evidence="6" id="KW-1185">Reference proteome</keyword>
<dbReference type="Proteomes" id="UP000245762">
    <property type="component" value="Unassembled WGS sequence"/>
</dbReference>
<dbReference type="Gene3D" id="2.130.10.10">
    <property type="entry name" value="YVTN repeat-like/Quinoprotein amine dehydrogenase"/>
    <property type="match status" value="4"/>
</dbReference>
<dbReference type="EMBL" id="QGEG01000002">
    <property type="protein sequence ID" value="PWL38956.1"/>
    <property type="molecule type" value="Genomic_DNA"/>
</dbReference>
<keyword evidence="3" id="KW-0732">Signal</keyword>
<dbReference type="Pfam" id="PF15902">
    <property type="entry name" value="Sortilin-Vps10"/>
    <property type="match status" value="1"/>
</dbReference>
<evidence type="ECO:0000313" key="6">
    <source>
        <dbReference type="Proteomes" id="UP000245762"/>
    </source>
</evidence>
<evidence type="ECO:0000313" key="5">
    <source>
        <dbReference type="EMBL" id="PWL38956.1"/>
    </source>
</evidence>
<dbReference type="RefSeq" id="WP_109663295.1">
    <property type="nucleotide sequence ID" value="NZ_QGEG01000002.1"/>
</dbReference>
<name>A0A316KZB7_9FLAO</name>
<sequence length="1011" mass="112131">MKKLVFNLLLIAVFAPTFGFGQQTIESIKGKELFGDMKARHIGPALMSGRINDMEVHPTNSRIIYAGTAGGGVWKSSDAGATFNSLFDEHCQSIGAVELDPNNPDNVIYVGTGETWTRNSVSIGCGLFKSTDGGSNWNKIGFENSERIASVIVNPNNSQEIYVGVLGALWGDSDERGVYKSNDGGSSWEKLLYLDTKTGCADLTMDPTDPNILYASMWEFRRTGWSFESGGDNSALYKSIDGGKTWDKIHNGFPSGNLGRLAIAVAPSNPNVLYTAIEAEEDARKGLYRSDDAGKSWEQLNNDFGITVRPFYFSRIVVDPKNEDVVVKGGLTGSISRDGGKTFKNLGNMHSDIHDIAFNINNSDVMYVGTDGGVYRTWDGGTTMEIVQNLPLSQFYHISVDDAKPYNVYGGLQDNGSWYGPSSSPGGVEAKDWNSVGFGDGFRVLKHPTKNIIYSEMQGAANVWRYDADKMLLKTIQPLPISEETKLRFNWNAPMAVSVNQPDRFYMGSQFLHKSEDMGNSWEIISPDLTTNDPAKQNQEDSGGLSKDNSGAENHTTIFTIVESSLDENVIWVGTDDGNVQITQDGGRTWTNTTPNIPGLPENTWCYHIEASVFNKGTAYAVFDGHTQNNMKPYAYKTTDFGKTWSNIITDDVEGFTRNIQEDYVNPDLLFLGTEFGLFITIDGGKNWKKFTNNMPAAAVHFIDLQKTTNDLVMGTHGRGVIIIDDISPLREINSELLNKNIHFFDTPVATINEKSSFSGSFGNETEFVGSSKPSSMQLKYFLKKRHTFGKMTFEIQDADGNLIYELTPGKSKGINIVNWNFSRKIPKIAKGKTFTFGGFTAPKVAAGNYVAVLKKGKDTYEHPFELAYDKDSPLSKEDRDLKNSTTLQLYDMTQDLAYLVYEIDEIISSAEQTGDKKMVLKLNDLKNQLVITTGDNYVGSAEPQLREKMTTLYSKVAASYDKPTKSELENLALISGKFEEAKMTFSKLKTKYLKKQTVDLKTFEEFLKAK</sequence>
<feature type="chain" id="PRO_5016326736" description="Sortilin N-terminal domain-containing protein" evidence="3">
    <location>
        <begin position="20"/>
        <end position="1011"/>
    </location>
</feature>
<dbReference type="OrthoDB" id="9757809at2"/>
<feature type="region of interest" description="Disordered" evidence="2">
    <location>
        <begin position="524"/>
        <end position="551"/>
    </location>
</feature>
<dbReference type="PANTHER" id="PTHR43739">
    <property type="entry name" value="XYLOGLUCANASE (EUROFUNG)"/>
    <property type="match status" value="1"/>
</dbReference>
<keyword evidence="1" id="KW-0677">Repeat</keyword>
<evidence type="ECO:0000256" key="2">
    <source>
        <dbReference type="SAM" id="MobiDB-lite"/>
    </source>
</evidence>
<evidence type="ECO:0000259" key="4">
    <source>
        <dbReference type="Pfam" id="PF15902"/>
    </source>
</evidence>
<dbReference type="InterPro" id="IPR015943">
    <property type="entry name" value="WD40/YVTN_repeat-like_dom_sf"/>
</dbReference>
<dbReference type="PANTHER" id="PTHR43739:SF5">
    <property type="entry name" value="EXO-ALPHA-SIALIDASE"/>
    <property type="match status" value="1"/>
</dbReference>
<organism evidence="5 6">
    <name type="scientific">Flagellimonas aquimarina</name>
    <dbReference type="NCBI Taxonomy" id="2201895"/>
    <lineage>
        <taxon>Bacteria</taxon>
        <taxon>Pseudomonadati</taxon>
        <taxon>Bacteroidota</taxon>
        <taxon>Flavobacteriia</taxon>
        <taxon>Flavobacteriales</taxon>
        <taxon>Flavobacteriaceae</taxon>
        <taxon>Flagellimonas</taxon>
    </lineage>
</organism>
<proteinExistence type="predicted"/>
<dbReference type="SUPFAM" id="SSF50939">
    <property type="entry name" value="Sialidases"/>
    <property type="match status" value="2"/>
</dbReference>
<dbReference type="InterPro" id="IPR052025">
    <property type="entry name" value="Xyloglucanase_GH74"/>
</dbReference>
<dbReference type="CDD" id="cd15482">
    <property type="entry name" value="Sialidase_non-viral"/>
    <property type="match status" value="2"/>
</dbReference>
<feature type="signal peptide" evidence="3">
    <location>
        <begin position="1"/>
        <end position="19"/>
    </location>
</feature>
<reference evidence="5 6" key="1">
    <citation type="submission" date="2018-05" db="EMBL/GenBank/DDBJ databases">
        <title>Complete genome sequence of Flagellimonas aquimarina ECD12 isolated from seaweed Ecklonia cava.</title>
        <authorList>
            <person name="Choi S."/>
            <person name="Seong C."/>
        </authorList>
    </citation>
    <scope>NUCLEOTIDE SEQUENCE [LARGE SCALE GENOMIC DNA]</scope>
    <source>
        <strain evidence="5 6">ECD12</strain>
    </source>
</reference>
<accession>A0A316KZB7</accession>
<dbReference type="InterPro" id="IPR031778">
    <property type="entry name" value="Sortilin_N"/>
</dbReference>
<feature type="compositionally biased region" description="Polar residues" evidence="2">
    <location>
        <begin position="528"/>
        <end position="551"/>
    </location>
</feature>
<evidence type="ECO:0000256" key="1">
    <source>
        <dbReference type="ARBA" id="ARBA00022737"/>
    </source>
</evidence>
<gene>
    <name evidence="5" type="ORF">DKG77_12065</name>
</gene>
<protein>
    <recommendedName>
        <fullName evidence="4">Sortilin N-terminal domain-containing protein</fullName>
    </recommendedName>
</protein>
<comment type="caution">
    <text evidence="5">The sequence shown here is derived from an EMBL/GenBank/DDBJ whole genome shotgun (WGS) entry which is preliminary data.</text>
</comment>
<dbReference type="AlphaFoldDB" id="A0A316KZB7"/>
<dbReference type="InterPro" id="IPR036278">
    <property type="entry name" value="Sialidase_sf"/>
</dbReference>